<proteinExistence type="predicted"/>
<dbReference type="InterPro" id="IPR024833">
    <property type="entry name" value="RESP18"/>
</dbReference>
<keyword evidence="1" id="KW-0732">Signal</keyword>
<dbReference type="GO" id="GO:0005783">
    <property type="term" value="C:endoplasmic reticulum"/>
    <property type="evidence" value="ECO:0007669"/>
    <property type="project" value="TreeGrafter"/>
</dbReference>
<feature type="chain" id="PRO_5034221031" evidence="1">
    <location>
        <begin position="30"/>
        <end position="132"/>
    </location>
</feature>
<evidence type="ECO:0000313" key="2">
    <source>
        <dbReference type="Ensembl" id="ENSPTIP00000007308.1"/>
    </source>
</evidence>
<dbReference type="Proteomes" id="UP000675900">
    <property type="component" value="Unassembled WGS sequence"/>
</dbReference>
<sequence>MQHLLWPRGSGGLPLLLCFVLLNSRPGGCSDISGHDGQVVLQQIVPLSLFWKDDITQGATFPTKTTGISPVILFCLLLDFWLPPSQSPMAKVNRDQCFTSKVDLKTLKREVTNPVKDFFEPPPTVGHNLVAD</sequence>
<reference evidence="2" key="2">
    <citation type="submission" date="2025-09" db="UniProtKB">
        <authorList>
            <consortium name="Ensembl"/>
        </authorList>
    </citation>
    <scope>IDENTIFICATION</scope>
</reference>
<feature type="signal peptide" evidence="1">
    <location>
        <begin position="1"/>
        <end position="29"/>
    </location>
</feature>
<accession>A0A8C9JQK9</accession>
<evidence type="ECO:0000313" key="3">
    <source>
        <dbReference type="Proteomes" id="UP000675900"/>
    </source>
</evidence>
<dbReference type="Ensembl" id="ENSPTIT00000011151.1">
    <property type="protein sequence ID" value="ENSPTIP00000007308.1"/>
    <property type="gene ID" value="ENSPTIG00000008992.1"/>
</dbReference>
<evidence type="ECO:0000256" key="1">
    <source>
        <dbReference type="SAM" id="SignalP"/>
    </source>
</evidence>
<protein>
    <submittedName>
        <fullName evidence="2">Uncharacterized protein</fullName>
    </submittedName>
</protein>
<reference evidence="2" key="1">
    <citation type="submission" date="2025-08" db="UniProtKB">
        <authorList>
            <consortium name="Ensembl"/>
        </authorList>
    </citation>
    <scope>IDENTIFICATION</scope>
</reference>
<name>A0A8C9JQK9_PANTA</name>
<dbReference type="AlphaFoldDB" id="A0A8C9JQK9"/>
<dbReference type="PANTHER" id="PTHR17314:SF0">
    <property type="entry name" value="REGULATED ENDOCRINE-SPECIFIC PROTEIN 18"/>
    <property type="match status" value="1"/>
</dbReference>
<keyword evidence="3" id="KW-1185">Reference proteome</keyword>
<organism evidence="2 3">
    <name type="scientific">Panthera tigris altaica</name>
    <name type="common">Siberian tiger</name>
    <dbReference type="NCBI Taxonomy" id="74533"/>
    <lineage>
        <taxon>Eukaryota</taxon>
        <taxon>Metazoa</taxon>
        <taxon>Chordata</taxon>
        <taxon>Craniata</taxon>
        <taxon>Vertebrata</taxon>
        <taxon>Euteleostomi</taxon>
        <taxon>Mammalia</taxon>
        <taxon>Eutheria</taxon>
        <taxon>Laurasiatheria</taxon>
        <taxon>Carnivora</taxon>
        <taxon>Feliformia</taxon>
        <taxon>Felidae</taxon>
        <taxon>Pantherinae</taxon>
        <taxon>Panthera</taxon>
    </lineage>
</organism>
<dbReference type="GeneTree" id="ENSGT00390000008124"/>
<dbReference type="PANTHER" id="PTHR17314">
    <property type="entry name" value="REGULATED ENDOCRINE SPECIFIC PROTEIN 18"/>
    <property type="match status" value="1"/>
</dbReference>